<name>A0A0F8YEG4_9ZZZZ</name>
<protein>
    <submittedName>
        <fullName evidence="1">Uncharacterized protein</fullName>
    </submittedName>
</protein>
<organism evidence="1">
    <name type="scientific">marine sediment metagenome</name>
    <dbReference type="NCBI Taxonomy" id="412755"/>
    <lineage>
        <taxon>unclassified sequences</taxon>
        <taxon>metagenomes</taxon>
        <taxon>ecological metagenomes</taxon>
    </lineage>
</organism>
<evidence type="ECO:0000313" key="1">
    <source>
        <dbReference type="EMBL" id="KKK52529.1"/>
    </source>
</evidence>
<sequence length="130" mass="13714">MPRTSRRQPETLAAVAPVEPAAARDAIGHLWLDTASVGATSTWQVNTVTVDTTLTTLFSVVLCDASGGALTITLPAASGNDGKWYRIKKIDSSVNTVTVDGTIDDDVSAVLTDQYEAITIAADASKWHIL</sequence>
<proteinExistence type="predicted"/>
<dbReference type="EMBL" id="LAZR01066972">
    <property type="protein sequence ID" value="KKK52529.1"/>
    <property type="molecule type" value="Genomic_DNA"/>
</dbReference>
<dbReference type="AlphaFoldDB" id="A0A0F8YEG4"/>
<gene>
    <name evidence="1" type="ORF">LCGC14_3104000</name>
</gene>
<accession>A0A0F8YEG4</accession>
<comment type="caution">
    <text evidence="1">The sequence shown here is derived from an EMBL/GenBank/DDBJ whole genome shotgun (WGS) entry which is preliminary data.</text>
</comment>
<reference evidence="1" key="1">
    <citation type="journal article" date="2015" name="Nature">
        <title>Complex archaea that bridge the gap between prokaryotes and eukaryotes.</title>
        <authorList>
            <person name="Spang A."/>
            <person name="Saw J.H."/>
            <person name="Jorgensen S.L."/>
            <person name="Zaremba-Niedzwiedzka K."/>
            <person name="Martijn J."/>
            <person name="Lind A.E."/>
            <person name="van Eijk R."/>
            <person name="Schleper C."/>
            <person name="Guy L."/>
            <person name="Ettema T.J."/>
        </authorList>
    </citation>
    <scope>NUCLEOTIDE SEQUENCE</scope>
</reference>